<evidence type="ECO:0000313" key="2">
    <source>
        <dbReference type="EMBL" id="KAF2460743.1"/>
    </source>
</evidence>
<sequence length="178" mass="17741">MPAGPLESRADAPPCLRRVIWAWSDMRAEPPAAGGGDGDEEDRKGAPEGAPRASSASPSMSPSSSSAGNAAATFDCPVSAFAAASHALKASSASSSLGIASSLSRIVLASAWALRSSSAARARSMGPVAAAAATLGTCAVDAFGGGLASFFWAGAAWGFEASRNRVEALAAVLDDRTR</sequence>
<dbReference type="AlphaFoldDB" id="A0A6A6PBF1"/>
<reference evidence="2" key="1">
    <citation type="journal article" date="2020" name="Stud. Mycol.">
        <title>101 Dothideomycetes genomes: a test case for predicting lifestyles and emergence of pathogens.</title>
        <authorList>
            <person name="Haridas S."/>
            <person name="Albert R."/>
            <person name="Binder M."/>
            <person name="Bloem J."/>
            <person name="Labutti K."/>
            <person name="Salamov A."/>
            <person name="Andreopoulos B."/>
            <person name="Baker S."/>
            <person name="Barry K."/>
            <person name="Bills G."/>
            <person name="Bluhm B."/>
            <person name="Cannon C."/>
            <person name="Castanera R."/>
            <person name="Culley D."/>
            <person name="Daum C."/>
            <person name="Ezra D."/>
            <person name="Gonzalez J."/>
            <person name="Henrissat B."/>
            <person name="Kuo A."/>
            <person name="Liang C."/>
            <person name="Lipzen A."/>
            <person name="Lutzoni F."/>
            <person name="Magnuson J."/>
            <person name="Mondo S."/>
            <person name="Nolan M."/>
            <person name="Ohm R."/>
            <person name="Pangilinan J."/>
            <person name="Park H.-J."/>
            <person name="Ramirez L."/>
            <person name="Alfaro M."/>
            <person name="Sun H."/>
            <person name="Tritt A."/>
            <person name="Yoshinaga Y."/>
            <person name="Zwiers L.-H."/>
            <person name="Turgeon B."/>
            <person name="Goodwin S."/>
            <person name="Spatafora J."/>
            <person name="Crous P."/>
            <person name="Grigoriev I."/>
        </authorList>
    </citation>
    <scope>NUCLEOTIDE SEQUENCE</scope>
    <source>
        <strain evidence="2">ATCC 16933</strain>
    </source>
</reference>
<dbReference type="Proteomes" id="UP000799766">
    <property type="component" value="Unassembled WGS sequence"/>
</dbReference>
<keyword evidence="3" id="KW-1185">Reference proteome</keyword>
<organism evidence="2 3">
    <name type="scientific">Lineolata rhizophorae</name>
    <dbReference type="NCBI Taxonomy" id="578093"/>
    <lineage>
        <taxon>Eukaryota</taxon>
        <taxon>Fungi</taxon>
        <taxon>Dikarya</taxon>
        <taxon>Ascomycota</taxon>
        <taxon>Pezizomycotina</taxon>
        <taxon>Dothideomycetes</taxon>
        <taxon>Dothideomycetes incertae sedis</taxon>
        <taxon>Lineolatales</taxon>
        <taxon>Lineolataceae</taxon>
        <taxon>Lineolata</taxon>
    </lineage>
</organism>
<feature type="compositionally biased region" description="Low complexity" evidence="1">
    <location>
        <begin position="47"/>
        <end position="66"/>
    </location>
</feature>
<dbReference type="EMBL" id="MU001672">
    <property type="protein sequence ID" value="KAF2460743.1"/>
    <property type="molecule type" value="Genomic_DNA"/>
</dbReference>
<evidence type="ECO:0000313" key="3">
    <source>
        <dbReference type="Proteomes" id="UP000799766"/>
    </source>
</evidence>
<name>A0A6A6PBF1_9PEZI</name>
<evidence type="ECO:0000256" key="1">
    <source>
        <dbReference type="SAM" id="MobiDB-lite"/>
    </source>
</evidence>
<protein>
    <submittedName>
        <fullName evidence="2">Uncharacterized protein</fullName>
    </submittedName>
</protein>
<feature type="region of interest" description="Disordered" evidence="1">
    <location>
        <begin position="28"/>
        <end position="66"/>
    </location>
</feature>
<gene>
    <name evidence="2" type="ORF">BDY21DRAFT_333277</name>
</gene>
<proteinExistence type="predicted"/>
<accession>A0A6A6PBF1</accession>